<dbReference type="GO" id="GO:0016705">
    <property type="term" value="F:oxidoreductase activity, acting on paired donors, with incorporation or reduction of molecular oxygen"/>
    <property type="evidence" value="ECO:0007669"/>
    <property type="project" value="InterPro"/>
</dbReference>
<dbReference type="PANTHER" id="PTHR24305:SF166">
    <property type="entry name" value="CYTOCHROME P450 12A4, MITOCHONDRIAL-RELATED"/>
    <property type="match status" value="1"/>
</dbReference>
<evidence type="ECO:0000313" key="9">
    <source>
        <dbReference type="EMBL" id="KAH7376367.1"/>
    </source>
</evidence>
<evidence type="ECO:0000256" key="3">
    <source>
        <dbReference type="ARBA" id="ARBA00022617"/>
    </source>
</evidence>
<keyword evidence="10" id="KW-1185">Reference proteome</keyword>
<dbReference type="Proteomes" id="UP000813385">
    <property type="component" value="Unassembled WGS sequence"/>
</dbReference>
<reference evidence="9" key="1">
    <citation type="journal article" date="2021" name="Nat. Commun.">
        <title>Genetic determinants of endophytism in the Arabidopsis root mycobiome.</title>
        <authorList>
            <person name="Mesny F."/>
            <person name="Miyauchi S."/>
            <person name="Thiergart T."/>
            <person name="Pickel B."/>
            <person name="Atanasova L."/>
            <person name="Karlsson M."/>
            <person name="Huettel B."/>
            <person name="Barry K.W."/>
            <person name="Haridas S."/>
            <person name="Chen C."/>
            <person name="Bauer D."/>
            <person name="Andreopoulos W."/>
            <person name="Pangilinan J."/>
            <person name="LaButti K."/>
            <person name="Riley R."/>
            <person name="Lipzen A."/>
            <person name="Clum A."/>
            <person name="Drula E."/>
            <person name="Henrissat B."/>
            <person name="Kohler A."/>
            <person name="Grigoriev I.V."/>
            <person name="Martin F.M."/>
            <person name="Hacquard S."/>
        </authorList>
    </citation>
    <scope>NUCLEOTIDE SEQUENCE</scope>
    <source>
        <strain evidence="9">MPI-CAGE-AT-0016</strain>
    </source>
</reference>
<evidence type="ECO:0000256" key="7">
    <source>
        <dbReference type="PIRSR" id="PIRSR602403-1"/>
    </source>
</evidence>
<evidence type="ECO:0000313" key="10">
    <source>
        <dbReference type="Proteomes" id="UP000813385"/>
    </source>
</evidence>
<comment type="cofactor">
    <cofactor evidence="1 7">
        <name>heme</name>
        <dbReference type="ChEBI" id="CHEBI:30413"/>
    </cofactor>
</comment>
<comment type="similarity">
    <text evidence="2 8">Belongs to the cytochrome P450 family.</text>
</comment>
<keyword evidence="8" id="KW-0560">Oxidoreductase</keyword>
<dbReference type="OrthoDB" id="1470350at2759"/>
<evidence type="ECO:0000256" key="5">
    <source>
        <dbReference type="ARBA" id="ARBA00023004"/>
    </source>
</evidence>
<accession>A0A8K0X8Z7</accession>
<feature type="binding site" description="axial binding residue" evidence="7">
    <location>
        <position position="458"/>
    </location>
    <ligand>
        <name>heme</name>
        <dbReference type="ChEBI" id="CHEBI:30413"/>
    </ligand>
    <ligandPart>
        <name>Fe</name>
        <dbReference type="ChEBI" id="CHEBI:18248"/>
    </ligandPart>
</feature>
<dbReference type="GO" id="GO:0004497">
    <property type="term" value="F:monooxygenase activity"/>
    <property type="evidence" value="ECO:0007669"/>
    <property type="project" value="UniProtKB-KW"/>
</dbReference>
<dbReference type="PANTHER" id="PTHR24305">
    <property type="entry name" value="CYTOCHROME P450"/>
    <property type="match status" value="1"/>
</dbReference>
<keyword evidence="6 8" id="KW-0503">Monooxygenase</keyword>
<dbReference type="PROSITE" id="PS00086">
    <property type="entry name" value="CYTOCHROME_P450"/>
    <property type="match status" value="1"/>
</dbReference>
<dbReference type="EMBL" id="JAGPXD010000001">
    <property type="protein sequence ID" value="KAH7376367.1"/>
    <property type="molecule type" value="Genomic_DNA"/>
</dbReference>
<keyword evidence="4 7" id="KW-0479">Metal-binding</keyword>
<proteinExistence type="inferred from homology"/>
<dbReference type="Pfam" id="PF00067">
    <property type="entry name" value="p450"/>
    <property type="match status" value="1"/>
</dbReference>
<evidence type="ECO:0000256" key="4">
    <source>
        <dbReference type="ARBA" id="ARBA00022723"/>
    </source>
</evidence>
<organism evidence="9 10">
    <name type="scientific">Plectosphaerella cucumerina</name>
    <dbReference type="NCBI Taxonomy" id="40658"/>
    <lineage>
        <taxon>Eukaryota</taxon>
        <taxon>Fungi</taxon>
        <taxon>Dikarya</taxon>
        <taxon>Ascomycota</taxon>
        <taxon>Pezizomycotina</taxon>
        <taxon>Sordariomycetes</taxon>
        <taxon>Hypocreomycetidae</taxon>
        <taxon>Glomerellales</taxon>
        <taxon>Plectosphaerellaceae</taxon>
        <taxon>Plectosphaerella</taxon>
    </lineage>
</organism>
<dbReference type="Gene3D" id="1.10.630.10">
    <property type="entry name" value="Cytochrome P450"/>
    <property type="match status" value="1"/>
</dbReference>
<dbReference type="InterPro" id="IPR002403">
    <property type="entry name" value="Cyt_P450_E_grp-IV"/>
</dbReference>
<dbReference type="InterPro" id="IPR017972">
    <property type="entry name" value="Cyt_P450_CS"/>
</dbReference>
<keyword evidence="5 7" id="KW-0408">Iron</keyword>
<dbReference type="CDD" id="cd11059">
    <property type="entry name" value="CYP_fungal"/>
    <property type="match status" value="1"/>
</dbReference>
<dbReference type="SUPFAM" id="SSF48264">
    <property type="entry name" value="Cytochrome P450"/>
    <property type="match status" value="1"/>
</dbReference>
<evidence type="ECO:0000256" key="8">
    <source>
        <dbReference type="RuleBase" id="RU000461"/>
    </source>
</evidence>
<dbReference type="InterPro" id="IPR036396">
    <property type="entry name" value="Cyt_P450_sf"/>
</dbReference>
<dbReference type="GO" id="GO:0020037">
    <property type="term" value="F:heme binding"/>
    <property type="evidence" value="ECO:0007669"/>
    <property type="project" value="InterPro"/>
</dbReference>
<dbReference type="GO" id="GO:0005506">
    <property type="term" value="F:iron ion binding"/>
    <property type="evidence" value="ECO:0007669"/>
    <property type="project" value="InterPro"/>
</dbReference>
<dbReference type="InterPro" id="IPR001128">
    <property type="entry name" value="Cyt_P450"/>
</dbReference>
<protein>
    <submittedName>
        <fullName evidence="9">Cytochrome P450</fullName>
    </submittedName>
</protein>
<dbReference type="PRINTS" id="PR00465">
    <property type="entry name" value="EP450IV"/>
</dbReference>
<evidence type="ECO:0000256" key="6">
    <source>
        <dbReference type="ARBA" id="ARBA00023033"/>
    </source>
</evidence>
<gene>
    <name evidence="9" type="ORF">B0T11DRAFT_20250</name>
</gene>
<dbReference type="AlphaFoldDB" id="A0A8K0X8Z7"/>
<name>A0A8K0X8Z7_9PEZI</name>
<keyword evidence="3 7" id="KW-0349">Heme</keyword>
<dbReference type="InterPro" id="IPR050121">
    <property type="entry name" value="Cytochrome_P450_monoxygenase"/>
</dbReference>
<dbReference type="PRINTS" id="PR00385">
    <property type="entry name" value="P450"/>
</dbReference>
<sequence length="516" mass="57242">MGLILFSSLVGLALLFTYRFLLLPAWSSPLARLPVANWSCHMSPFWILSARHGRRENTSLLAAHRRLGPVVRVGPADVSLDGVEALRVVYQGGFEKDPWYSIFANYGSDNMFSTLPSKPHASRKRAVSHVYSKSSLHASPSARAQTSSIIHTRLLPLLLASPTHDVFPLFLSAAMDLISAFVLGRAGGTDFLGDDPAVRDRWLSLYLARAEHGFWPQEMPRVTALCRWLREPPYPRWVDEANAGLAEWNWKLCEGVRHRGKSGDVADESVVFDAINASFDREERAGRVVSPRERDCAVASEVMDHLLAGQETAGIALTYATWHLSRAPALQDKLRAELRGLETPLLASPDSPLPEPRALDALPLLHAVITETLRLHAPIPGPEPRRTPPEGCRIAGHYIPGGVRVASLAHTLHRNESVFPDAEAWRPSRWLAPEKEGDGTRREMLRHFWAFGSGGRMCVGSNFAMNEMKYILAAIYTNFRTSVVDDAGIEQADAYTARPKGELLVLRFERVADCES</sequence>
<evidence type="ECO:0000256" key="2">
    <source>
        <dbReference type="ARBA" id="ARBA00010617"/>
    </source>
</evidence>
<evidence type="ECO:0000256" key="1">
    <source>
        <dbReference type="ARBA" id="ARBA00001971"/>
    </source>
</evidence>
<comment type="caution">
    <text evidence="9">The sequence shown here is derived from an EMBL/GenBank/DDBJ whole genome shotgun (WGS) entry which is preliminary data.</text>
</comment>